<dbReference type="Proteomes" id="UP000434957">
    <property type="component" value="Unassembled WGS sequence"/>
</dbReference>
<feature type="region of interest" description="Disordered" evidence="1">
    <location>
        <begin position="160"/>
        <end position="185"/>
    </location>
</feature>
<evidence type="ECO:0000313" key="2">
    <source>
        <dbReference type="EMBL" id="KAE9340813.1"/>
    </source>
</evidence>
<accession>A0A6A4FPS5</accession>
<dbReference type="AlphaFoldDB" id="A0A6A4FPS5"/>
<reference evidence="2 3" key="1">
    <citation type="submission" date="2018-08" db="EMBL/GenBank/DDBJ databases">
        <title>Genomic investigation of the strawberry pathogen Phytophthora fragariae indicates pathogenicity is determined by transcriptional variation in three key races.</title>
        <authorList>
            <person name="Adams T.M."/>
            <person name="Armitage A.D."/>
            <person name="Sobczyk M.K."/>
            <person name="Bates H.J."/>
            <person name="Dunwell J.M."/>
            <person name="Nellist C.F."/>
            <person name="Harrison R.J."/>
        </authorList>
    </citation>
    <scope>NUCLEOTIDE SEQUENCE [LARGE SCALE GENOMIC DNA]</scope>
    <source>
        <strain evidence="2 3">SCRP333</strain>
    </source>
</reference>
<proteinExistence type="predicted"/>
<name>A0A6A4FPS5_9STRA</name>
<sequence length="185" mass="21097">MSCFYCAGVHGDISGGPHLKNKCEKRKHDIELKVFQRNIWSYPSTLKKARNDTEPTPKMTGKGKFKAQANGKERTVVSTDDCLPKDVSLMRATPCSERQLQVQLLRPALPTEPSSPQHRDEIWISSMRKRRMIQWDRYSTLAFNGGRVNESEADDALMPSESYTHEPFGKQDTIRKGVWGATKRE</sequence>
<organism evidence="2 3">
    <name type="scientific">Phytophthora rubi</name>
    <dbReference type="NCBI Taxonomy" id="129364"/>
    <lineage>
        <taxon>Eukaryota</taxon>
        <taxon>Sar</taxon>
        <taxon>Stramenopiles</taxon>
        <taxon>Oomycota</taxon>
        <taxon>Peronosporomycetes</taxon>
        <taxon>Peronosporales</taxon>
        <taxon>Peronosporaceae</taxon>
        <taxon>Phytophthora</taxon>
    </lineage>
</organism>
<protein>
    <submittedName>
        <fullName evidence="2">Uncharacterized protein</fullName>
    </submittedName>
</protein>
<keyword evidence="3" id="KW-1185">Reference proteome</keyword>
<dbReference type="EMBL" id="QXFT01000558">
    <property type="protein sequence ID" value="KAE9340813.1"/>
    <property type="molecule type" value="Genomic_DNA"/>
</dbReference>
<gene>
    <name evidence="2" type="ORF">PR003_g10296</name>
</gene>
<evidence type="ECO:0000256" key="1">
    <source>
        <dbReference type="SAM" id="MobiDB-lite"/>
    </source>
</evidence>
<evidence type="ECO:0000313" key="3">
    <source>
        <dbReference type="Proteomes" id="UP000434957"/>
    </source>
</evidence>
<feature type="compositionally biased region" description="Basic and acidic residues" evidence="1">
    <location>
        <begin position="163"/>
        <end position="175"/>
    </location>
</feature>
<comment type="caution">
    <text evidence="2">The sequence shown here is derived from an EMBL/GenBank/DDBJ whole genome shotgun (WGS) entry which is preliminary data.</text>
</comment>